<protein>
    <submittedName>
        <fullName evidence="1">Uncharacterized protein</fullName>
    </submittedName>
</protein>
<reference evidence="1" key="1">
    <citation type="journal article" date="2015" name="Nature">
        <title>Complex archaea that bridge the gap between prokaryotes and eukaryotes.</title>
        <authorList>
            <person name="Spang A."/>
            <person name="Saw J.H."/>
            <person name="Jorgensen S.L."/>
            <person name="Zaremba-Niedzwiedzka K."/>
            <person name="Martijn J."/>
            <person name="Lind A.E."/>
            <person name="van Eijk R."/>
            <person name="Schleper C."/>
            <person name="Guy L."/>
            <person name="Ettema T.J."/>
        </authorList>
    </citation>
    <scope>NUCLEOTIDE SEQUENCE</scope>
</reference>
<comment type="caution">
    <text evidence="1">The sequence shown here is derived from an EMBL/GenBank/DDBJ whole genome shotgun (WGS) entry which is preliminary data.</text>
</comment>
<name>A0A0F9QWP2_9ZZZZ</name>
<sequence>MTKNLYENLRIHGALETQVFDVAAGPANVGVIDTLLSAGDGQLQVGAPFMLRSTGALGAGRTLDLTAVEAAPRTLFFDVSNTDLNPNNLVLSPSVSINGAPSISVAEVSQWILYHVGGGVWYGLRQWPQNTIEGAAVKRLAFDSGVWAAGTANEITITQSAGPGPGQIGPHGLDIANTYVVQVYSLRLGVMVLQVLTTIVDPATGNITVQIADSSLAFGGTVIIVGDV</sequence>
<proteinExistence type="predicted"/>
<gene>
    <name evidence="1" type="ORF">LCGC14_0668660</name>
</gene>
<dbReference type="EMBL" id="LAZR01001308">
    <property type="protein sequence ID" value="KKN46854.1"/>
    <property type="molecule type" value="Genomic_DNA"/>
</dbReference>
<dbReference type="AlphaFoldDB" id="A0A0F9QWP2"/>
<organism evidence="1">
    <name type="scientific">marine sediment metagenome</name>
    <dbReference type="NCBI Taxonomy" id="412755"/>
    <lineage>
        <taxon>unclassified sequences</taxon>
        <taxon>metagenomes</taxon>
        <taxon>ecological metagenomes</taxon>
    </lineage>
</organism>
<evidence type="ECO:0000313" key="1">
    <source>
        <dbReference type="EMBL" id="KKN46854.1"/>
    </source>
</evidence>
<accession>A0A0F9QWP2</accession>